<dbReference type="GO" id="GO:0004852">
    <property type="term" value="F:uroporphyrinogen-III synthase activity"/>
    <property type="evidence" value="ECO:0007669"/>
    <property type="project" value="UniProtKB-EC"/>
</dbReference>
<dbReference type="EMBL" id="UINC01172930">
    <property type="protein sequence ID" value="SVD78258.1"/>
    <property type="molecule type" value="Genomic_DNA"/>
</dbReference>
<comment type="pathway">
    <text evidence="1">Porphyrin-containing compound metabolism; protoporphyrin-IX biosynthesis; coproporphyrinogen-III from 5-aminolevulinate: step 3/4.</text>
</comment>
<dbReference type="Pfam" id="PF02602">
    <property type="entry name" value="HEM4"/>
    <property type="match status" value="1"/>
</dbReference>
<evidence type="ECO:0000313" key="10">
    <source>
        <dbReference type="EMBL" id="SVD78258.1"/>
    </source>
</evidence>
<dbReference type="InterPro" id="IPR003754">
    <property type="entry name" value="4pyrrol_synth_uPrphyn_synth"/>
</dbReference>
<dbReference type="PANTHER" id="PTHR38042">
    <property type="entry name" value="UROPORPHYRINOGEN-III SYNTHASE, CHLOROPLASTIC"/>
    <property type="match status" value="1"/>
</dbReference>
<feature type="non-terminal residue" evidence="10">
    <location>
        <position position="194"/>
    </location>
</feature>
<dbReference type="EC" id="4.2.1.75" evidence="3"/>
<evidence type="ECO:0000256" key="7">
    <source>
        <dbReference type="ARBA" id="ARBA00032649"/>
    </source>
</evidence>
<sequence length="194" mass="20884">MSMQEKEISLEGDNNPLRGIRIVVTRPLNQSLGFCRDLTGLGSQVIQMPTVKICGLEDHEHLDKVVGDARQFDWVIFTSGNAVRYFAESAKRQGVSFGGDGDRTKVCCVGEETARISKSFGFDVASIPTIHTGKGIVELFESQGDLDGKSFLIPSSSEATATVSEGLRNLGGSVNVVPAYETVPVLEVPDHILA</sequence>
<protein>
    <recommendedName>
        <fullName evidence="3">uroporphyrinogen-III synthase</fullName>
        <ecNumber evidence="3">4.2.1.75</ecNumber>
    </recommendedName>
    <alternativeName>
        <fullName evidence="7">Hydroxymethylbilane hydrolyase [cyclizing]</fullName>
    </alternativeName>
    <alternativeName>
        <fullName evidence="6">Uroporphyrinogen-III cosynthase</fullName>
    </alternativeName>
</protein>
<accession>A0A382Y6Z7</accession>
<dbReference type="GO" id="GO:0006780">
    <property type="term" value="P:uroporphyrinogen III biosynthetic process"/>
    <property type="evidence" value="ECO:0007669"/>
    <property type="project" value="InterPro"/>
</dbReference>
<organism evidence="10">
    <name type="scientific">marine metagenome</name>
    <dbReference type="NCBI Taxonomy" id="408172"/>
    <lineage>
        <taxon>unclassified sequences</taxon>
        <taxon>metagenomes</taxon>
        <taxon>ecological metagenomes</taxon>
    </lineage>
</organism>
<reference evidence="10" key="1">
    <citation type="submission" date="2018-05" db="EMBL/GenBank/DDBJ databases">
        <authorList>
            <person name="Lanie J.A."/>
            <person name="Ng W.-L."/>
            <person name="Kazmierczak K.M."/>
            <person name="Andrzejewski T.M."/>
            <person name="Davidsen T.M."/>
            <person name="Wayne K.J."/>
            <person name="Tettelin H."/>
            <person name="Glass J.I."/>
            <person name="Rusch D."/>
            <person name="Podicherti R."/>
            <person name="Tsui H.-C.T."/>
            <person name="Winkler M.E."/>
        </authorList>
    </citation>
    <scope>NUCLEOTIDE SEQUENCE</scope>
</reference>
<dbReference type="PANTHER" id="PTHR38042:SF1">
    <property type="entry name" value="UROPORPHYRINOGEN-III SYNTHASE, CHLOROPLASTIC"/>
    <property type="match status" value="1"/>
</dbReference>
<evidence type="ECO:0000256" key="4">
    <source>
        <dbReference type="ARBA" id="ARBA00023239"/>
    </source>
</evidence>
<dbReference type="SUPFAM" id="SSF69618">
    <property type="entry name" value="HemD-like"/>
    <property type="match status" value="1"/>
</dbReference>
<keyword evidence="5" id="KW-0627">Porphyrin biosynthesis</keyword>
<comment type="similarity">
    <text evidence="2">Belongs to the uroporphyrinogen-III synthase family.</text>
</comment>
<evidence type="ECO:0000256" key="5">
    <source>
        <dbReference type="ARBA" id="ARBA00023244"/>
    </source>
</evidence>
<proteinExistence type="inferred from homology"/>
<dbReference type="CDD" id="cd06578">
    <property type="entry name" value="HemD"/>
    <property type="match status" value="1"/>
</dbReference>
<gene>
    <name evidence="10" type="ORF">METZ01_LOCUS431112</name>
</gene>
<dbReference type="InterPro" id="IPR039793">
    <property type="entry name" value="UROS/Hem4"/>
</dbReference>
<dbReference type="AlphaFoldDB" id="A0A382Y6Z7"/>
<dbReference type="Gene3D" id="3.40.50.10090">
    <property type="match status" value="1"/>
</dbReference>
<evidence type="ECO:0000256" key="3">
    <source>
        <dbReference type="ARBA" id="ARBA00013109"/>
    </source>
</evidence>
<evidence type="ECO:0000256" key="2">
    <source>
        <dbReference type="ARBA" id="ARBA00008133"/>
    </source>
</evidence>
<evidence type="ECO:0000259" key="9">
    <source>
        <dbReference type="Pfam" id="PF02602"/>
    </source>
</evidence>
<keyword evidence="4" id="KW-0456">Lyase</keyword>
<evidence type="ECO:0000256" key="8">
    <source>
        <dbReference type="ARBA" id="ARBA00048617"/>
    </source>
</evidence>
<name>A0A382Y6Z7_9ZZZZ</name>
<comment type="catalytic activity">
    <reaction evidence="8">
        <text>hydroxymethylbilane = uroporphyrinogen III + H2O</text>
        <dbReference type="Rhea" id="RHEA:18965"/>
        <dbReference type="ChEBI" id="CHEBI:15377"/>
        <dbReference type="ChEBI" id="CHEBI:57308"/>
        <dbReference type="ChEBI" id="CHEBI:57845"/>
        <dbReference type="EC" id="4.2.1.75"/>
    </reaction>
</comment>
<dbReference type="InterPro" id="IPR036108">
    <property type="entry name" value="4pyrrol_syn_uPrphyn_synt_sf"/>
</dbReference>
<evidence type="ECO:0000256" key="6">
    <source>
        <dbReference type="ARBA" id="ARBA00031702"/>
    </source>
</evidence>
<feature type="domain" description="Tetrapyrrole biosynthesis uroporphyrinogen III synthase" evidence="9">
    <location>
        <begin position="38"/>
        <end position="189"/>
    </location>
</feature>
<evidence type="ECO:0000256" key="1">
    <source>
        <dbReference type="ARBA" id="ARBA00004772"/>
    </source>
</evidence>